<dbReference type="PRINTS" id="PR00987">
    <property type="entry name" value="TRNASYNTHGLU"/>
</dbReference>
<keyword evidence="5 8" id="KW-0067">ATP-binding</keyword>
<accession>A0ABW4RSY5</accession>
<dbReference type="PANTHER" id="PTHR43311:SF2">
    <property type="entry name" value="GLUTAMATE--TRNA LIGASE, MITOCHONDRIAL-RELATED"/>
    <property type="match status" value="1"/>
</dbReference>
<evidence type="ECO:0000256" key="6">
    <source>
        <dbReference type="ARBA" id="ARBA00022917"/>
    </source>
</evidence>
<evidence type="ECO:0000259" key="9">
    <source>
        <dbReference type="Pfam" id="PF00749"/>
    </source>
</evidence>
<feature type="domain" description="Glutamyl/glutaminyl-tRNA synthetase class Ib catalytic" evidence="9">
    <location>
        <begin position="9"/>
        <end position="325"/>
    </location>
</feature>
<protein>
    <recommendedName>
        <fullName evidence="8">Glutamate--tRNA ligase</fullName>
        <ecNumber evidence="8">6.1.1.17</ecNumber>
    </recommendedName>
    <alternativeName>
        <fullName evidence="8">Glutamyl-tRNA synthetase</fullName>
        <shortName evidence="8">GluRS</shortName>
    </alternativeName>
</protein>
<keyword evidence="6 8" id="KW-0648">Protein biosynthesis</keyword>
<evidence type="ECO:0000256" key="4">
    <source>
        <dbReference type="ARBA" id="ARBA00022741"/>
    </source>
</evidence>
<feature type="binding site" evidence="8">
    <location>
        <position position="257"/>
    </location>
    <ligand>
        <name>ATP</name>
        <dbReference type="ChEBI" id="CHEBI:30616"/>
    </ligand>
</feature>
<dbReference type="PANTHER" id="PTHR43311">
    <property type="entry name" value="GLUTAMATE--TRNA LIGASE"/>
    <property type="match status" value="1"/>
</dbReference>
<evidence type="ECO:0000313" key="12">
    <source>
        <dbReference type="Proteomes" id="UP001597326"/>
    </source>
</evidence>
<comment type="similarity">
    <text evidence="1 8">Belongs to the class-I aminoacyl-tRNA synthetase family. Glutamate--tRNA ligase type 1 subfamily.</text>
</comment>
<dbReference type="EC" id="6.1.1.17" evidence="8"/>
<feature type="short sequence motif" description="'HIGH' region" evidence="8">
    <location>
        <begin position="14"/>
        <end position="24"/>
    </location>
</feature>
<dbReference type="Gene3D" id="1.10.8.70">
    <property type="entry name" value="Glutamate-tRNA synthetase, class I, anticodon-binding domain 1"/>
    <property type="match status" value="1"/>
</dbReference>
<dbReference type="SUPFAM" id="SSF48163">
    <property type="entry name" value="An anticodon-binding domain of class I aminoacyl-tRNA synthetases"/>
    <property type="match status" value="1"/>
</dbReference>
<evidence type="ECO:0000256" key="5">
    <source>
        <dbReference type="ARBA" id="ARBA00022840"/>
    </source>
</evidence>
<comment type="function">
    <text evidence="8">Catalyzes the attachment of glutamate to tRNA(Glu) in a two-step reaction: glutamate is first activated by ATP to form Glu-AMP and then transferred to the acceptor end of tRNA(Glu).</text>
</comment>
<keyword evidence="3 8" id="KW-0436">Ligase</keyword>
<evidence type="ECO:0000256" key="8">
    <source>
        <dbReference type="HAMAP-Rule" id="MF_00022"/>
    </source>
</evidence>
<dbReference type="Gene3D" id="3.40.50.620">
    <property type="entry name" value="HUPs"/>
    <property type="match status" value="1"/>
</dbReference>
<dbReference type="InterPro" id="IPR045462">
    <property type="entry name" value="aa-tRNA-synth_I_cd-bd"/>
</dbReference>
<sequence length="489" mass="54686">MTEQPTPARLRVAPSPTGDPHVGTAYMALFDKAWARRTGGAFVLRIEDTDQARLVPGSEQQIYDTLEWLGLSPDEGPQQGGDFGPYRQSERLDTYRPFVDQLIADGHAYHCWCSPERLKQMREQQQAEKREVIGYDRMCLGMTQQERSQLPGYQETPVVRMLVPDDVELVFDDLINGETAAPRPDDQVILKTDGFPTYHLAVVVDDHLMGITHVVRGQEWISSTPKHLLLYTWLGLPAPRFAHMPLIRNTDKSKISKRKNPAARLTWFREQGYLSEALLNFLMLLGYPPVHEGEEVQSFDDFVAAFDWSKVNSGGPVFDMDKLNWLNGHYIRSLSAEQLAARIEAYWAERGEPALDERGRALLVGAAPLVQERLVTLSEAKEKLAFLFAADAEIEPDEAAVAKLPENAAQVLDASIAVLEGLEPFDAETIQAALRAKLVEDLGIKPKFAFGPARVAITGTNVSPPLFESMELLGHASSLARLRRFRDSL</sequence>
<dbReference type="EMBL" id="JBHUFZ010000003">
    <property type="protein sequence ID" value="MFD1888784.1"/>
    <property type="molecule type" value="Genomic_DNA"/>
</dbReference>
<dbReference type="InterPro" id="IPR020058">
    <property type="entry name" value="Glu/Gln-tRNA-synth_Ib_cat-dom"/>
</dbReference>
<dbReference type="Pfam" id="PF00749">
    <property type="entry name" value="tRNA-synt_1c"/>
    <property type="match status" value="1"/>
</dbReference>
<dbReference type="NCBIfam" id="TIGR00464">
    <property type="entry name" value="gltX_bact"/>
    <property type="match status" value="1"/>
</dbReference>
<dbReference type="HAMAP" id="MF_00022">
    <property type="entry name" value="Glu_tRNA_synth_type1"/>
    <property type="match status" value="1"/>
</dbReference>
<gene>
    <name evidence="8 11" type="primary">gltX</name>
    <name evidence="11" type="ORF">ACFSCS_01115</name>
</gene>
<dbReference type="InterPro" id="IPR001412">
    <property type="entry name" value="aa-tRNA-synth_I_CS"/>
</dbReference>
<dbReference type="RefSeq" id="WP_343871867.1">
    <property type="nucleotide sequence ID" value="NZ_BAAAIX010000003.1"/>
</dbReference>
<keyword evidence="4 8" id="KW-0547">Nucleotide-binding</keyword>
<comment type="subunit">
    <text evidence="8">Monomer.</text>
</comment>
<dbReference type="CDD" id="cd00808">
    <property type="entry name" value="GluRS_core"/>
    <property type="match status" value="1"/>
</dbReference>
<keyword evidence="7 8" id="KW-0030">Aminoacyl-tRNA synthetase</keyword>
<evidence type="ECO:0000256" key="3">
    <source>
        <dbReference type="ARBA" id="ARBA00022598"/>
    </source>
</evidence>
<dbReference type="InterPro" id="IPR008925">
    <property type="entry name" value="aa_tRNA-synth_I_cd-bd_sf"/>
</dbReference>
<comment type="subcellular location">
    <subcellularLocation>
        <location evidence="8">Cytoplasm</location>
    </subcellularLocation>
</comment>
<evidence type="ECO:0000256" key="2">
    <source>
        <dbReference type="ARBA" id="ARBA00022490"/>
    </source>
</evidence>
<comment type="catalytic activity">
    <reaction evidence="8">
        <text>tRNA(Glu) + L-glutamate + ATP = L-glutamyl-tRNA(Glu) + AMP + diphosphate</text>
        <dbReference type="Rhea" id="RHEA:23540"/>
        <dbReference type="Rhea" id="RHEA-COMP:9663"/>
        <dbReference type="Rhea" id="RHEA-COMP:9680"/>
        <dbReference type="ChEBI" id="CHEBI:29985"/>
        <dbReference type="ChEBI" id="CHEBI:30616"/>
        <dbReference type="ChEBI" id="CHEBI:33019"/>
        <dbReference type="ChEBI" id="CHEBI:78442"/>
        <dbReference type="ChEBI" id="CHEBI:78520"/>
        <dbReference type="ChEBI" id="CHEBI:456215"/>
        <dbReference type="EC" id="6.1.1.17"/>
    </reaction>
</comment>
<evidence type="ECO:0000313" key="11">
    <source>
        <dbReference type="EMBL" id="MFD1888784.1"/>
    </source>
</evidence>
<comment type="caution">
    <text evidence="11">The sequence shown here is derived from an EMBL/GenBank/DDBJ whole genome shotgun (WGS) entry which is preliminary data.</text>
</comment>
<keyword evidence="12" id="KW-1185">Reference proteome</keyword>
<dbReference type="SUPFAM" id="SSF52374">
    <property type="entry name" value="Nucleotidylyl transferase"/>
    <property type="match status" value="1"/>
</dbReference>
<proteinExistence type="inferred from homology"/>
<dbReference type="InterPro" id="IPR020752">
    <property type="entry name" value="Glu-tRNA-synth_I_codon-bd_sub1"/>
</dbReference>
<evidence type="ECO:0000256" key="1">
    <source>
        <dbReference type="ARBA" id="ARBA00007894"/>
    </source>
</evidence>
<evidence type="ECO:0000256" key="7">
    <source>
        <dbReference type="ARBA" id="ARBA00023146"/>
    </source>
</evidence>
<dbReference type="Pfam" id="PF19269">
    <property type="entry name" value="Anticodon_2"/>
    <property type="match status" value="1"/>
</dbReference>
<comment type="caution">
    <text evidence="8">Lacks conserved residue(s) required for the propagation of feature annotation.</text>
</comment>
<dbReference type="InterPro" id="IPR004527">
    <property type="entry name" value="Glu-tRNA-ligase_bac/mito"/>
</dbReference>
<feature type="short sequence motif" description="'KMSKS' region" evidence="8">
    <location>
        <begin position="254"/>
        <end position="258"/>
    </location>
</feature>
<dbReference type="InterPro" id="IPR020751">
    <property type="entry name" value="aa-tRNA-synth_I_codon-bd_sub2"/>
</dbReference>
<feature type="domain" description="Aminoacyl-tRNA synthetase class I anticodon-binding" evidence="10">
    <location>
        <begin position="339"/>
        <end position="485"/>
    </location>
</feature>
<dbReference type="InterPro" id="IPR049940">
    <property type="entry name" value="GluQ/Sye"/>
</dbReference>
<evidence type="ECO:0000259" key="10">
    <source>
        <dbReference type="Pfam" id="PF19269"/>
    </source>
</evidence>
<dbReference type="GO" id="GO:0004818">
    <property type="term" value="F:glutamate-tRNA ligase activity"/>
    <property type="evidence" value="ECO:0007669"/>
    <property type="project" value="UniProtKB-EC"/>
</dbReference>
<dbReference type="Gene3D" id="1.10.10.350">
    <property type="match status" value="1"/>
</dbReference>
<organism evidence="11 12">
    <name type="scientific">Luteococcus peritonei</name>
    <dbReference type="NCBI Taxonomy" id="88874"/>
    <lineage>
        <taxon>Bacteria</taxon>
        <taxon>Bacillati</taxon>
        <taxon>Actinomycetota</taxon>
        <taxon>Actinomycetes</taxon>
        <taxon>Propionibacteriales</taxon>
        <taxon>Propionibacteriaceae</taxon>
        <taxon>Luteococcus</taxon>
    </lineage>
</organism>
<dbReference type="InterPro" id="IPR014729">
    <property type="entry name" value="Rossmann-like_a/b/a_fold"/>
</dbReference>
<reference evidence="12" key="1">
    <citation type="journal article" date="2019" name="Int. J. Syst. Evol. Microbiol.">
        <title>The Global Catalogue of Microorganisms (GCM) 10K type strain sequencing project: providing services to taxonomists for standard genome sequencing and annotation.</title>
        <authorList>
            <consortium name="The Broad Institute Genomics Platform"/>
            <consortium name="The Broad Institute Genome Sequencing Center for Infectious Disease"/>
            <person name="Wu L."/>
            <person name="Ma J."/>
        </authorList>
    </citation>
    <scope>NUCLEOTIDE SEQUENCE [LARGE SCALE GENOMIC DNA]</scope>
    <source>
        <strain evidence="12">CAIM 431</strain>
    </source>
</reference>
<dbReference type="InterPro" id="IPR033910">
    <property type="entry name" value="GluRS_core"/>
</dbReference>
<name>A0ABW4RSY5_9ACTN</name>
<dbReference type="PROSITE" id="PS00178">
    <property type="entry name" value="AA_TRNA_LIGASE_I"/>
    <property type="match status" value="1"/>
</dbReference>
<dbReference type="InterPro" id="IPR000924">
    <property type="entry name" value="Glu/Gln-tRNA-synth"/>
</dbReference>
<keyword evidence="2 8" id="KW-0963">Cytoplasm</keyword>
<dbReference type="Proteomes" id="UP001597326">
    <property type="component" value="Unassembled WGS sequence"/>
</dbReference>